<dbReference type="KEGG" id="ztr:MYCGRDRAFT_97956"/>
<keyword evidence="1" id="KW-1133">Transmembrane helix</keyword>
<feature type="transmembrane region" description="Helical" evidence="1">
    <location>
        <begin position="12"/>
        <end position="38"/>
    </location>
</feature>
<dbReference type="RefSeq" id="XP_003847009.1">
    <property type="nucleotide sequence ID" value="XM_003846961.1"/>
</dbReference>
<dbReference type="InParanoid" id="F9XRW2"/>
<evidence type="ECO:0000313" key="2">
    <source>
        <dbReference type="EMBL" id="EGP81985.1"/>
    </source>
</evidence>
<dbReference type="HOGENOM" id="CLU_1310980_0_0_1"/>
<keyword evidence="3" id="KW-1185">Reference proteome</keyword>
<gene>
    <name evidence="2" type="ORF">MYCGRDRAFT_97956</name>
</gene>
<feature type="transmembrane region" description="Helical" evidence="1">
    <location>
        <begin position="44"/>
        <end position="67"/>
    </location>
</feature>
<keyword evidence="1" id="KW-0472">Membrane</keyword>
<keyword evidence="1" id="KW-0812">Transmembrane</keyword>
<proteinExistence type="predicted"/>
<organism evidence="2 3">
    <name type="scientific">Zymoseptoria tritici (strain CBS 115943 / IPO323)</name>
    <name type="common">Speckled leaf blotch fungus</name>
    <name type="synonym">Septoria tritici</name>
    <dbReference type="NCBI Taxonomy" id="336722"/>
    <lineage>
        <taxon>Eukaryota</taxon>
        <taxon>Fungi</taxon>
        <taxon>Dikarya</taxon>
        <taxon>Ascomycota</taxon>
        <taxon>Pezizomycotina</taxon>
        <taxon>Dothideomycetes</taxon>
        <taxon>Dothideomycetidae</taxon>
        <taxon>Mycosphaerellales</taxon>
        <taxon>Mycosphaerellaceae</taxon>
        <taxon>Zymoseptoria</taxon>
    </lineage>
</organism>
<evidence type="ECO:0000256" key="1">
    <source>
        <dbReference type="SAM" id="Phobius"/>
    </source>
</evidence>
<reference evidence="2 3" key="1">
    <citation type="journal article" date="2011" name="PLoS Genet.">
        <title>Finished genome of the fungal wheat pathogen Mycosphaerella graminicola reveals dispensome structure, chromosome plasticity, and stealth pathogenesis.</title>
        <authorList>
            <person name="Goodwin S.B."/>
            <person name="Ben M'barek S."/>
            <person name="Dhillon B."/>
            <person name="Wittenberg A.H.J."/>
            <person name="Crane C.F."/>
            <person name="Hane J.K."/>
            <person name="Foster A.J."/>
            <person name="Van der Lee T.A.J."/>
            <person name="Grimwood J."/>
            <person name="Aerts A."/>
            <person name="Antoniw J."/>
            <person name="Bailey A."/>
            <person name="Bluhm B."/>
            <person name="Bowler J."/>
            <person name="Bristow J."/>
            <person name="van der Burgt A."/>
            <person name="Canto-Canche B."/>
            <person name="Churchill A.C.L."/>
            <person name="Conde-Ferraez L."/>
            <person name="Cools H.J."/>
            <person name="Coutinho P.M."/>
            <person name="Csukai M."/>
            <person name="Dehal P."/>
            <person name="De Wit P."/>
            <person name="Donzelli B."/>
            <person name="van de Geest H.C."/>
            <person name="van Ham R.C.H.J."/>
            <person name="Hammond-Kosack K.E."/>
            <person name="Henrissat B."/>
            <person name="Kilian A."/>
            <person name="Kobayashi A.K."/>
            <person name="Koopmann E."/>
            <person name="Kourmpetis Y."/>
            <person name="Kuzniar A."/>
            <person name="Lindquist E."/>
            <person name="Lombard V."/>
            <person name="Maliepaard C."/>
            <person name="Martins N."/>
            <person name="Mehrabi R."/>
            <person name="Nap J.P.H."/>
            <person name="Ponomarenko A."/>
            <person name="Rudd J.J."/>
            <person name="Salamov A."/>
            <person name="Schmutz J."/>
            <person name="Schouten H.J."/>
            <person name="Shapiro H."/>
            <person name="Stergiopoulos I."/>
            <person name="Torriani S.F.F."/>
            <person name="Tu H."/>
            <person name="de Vries R.P."/>
            <person name="Waalwijk C."/>
            <person name="Ware S.B."/>
            <person name="Wiebenga A."/>
            <person name="Zwiers L.-H."/>
            <person name="Oliver R.P."/>
            <person name="Grigoriev I.V."/>
            <person name="Kema G.H.J."/>
        </authorList>
    </citation>
    <scope>NUCLEOTIDE SEQUENCE [LARGE SCALE GENOMIC DNA]</scope>
    <source>
        <strain evidence="3">CBS 115943 / IPO323</strain>
    </source>
</reference>
<evidence type="ECO:0000313" key="3">
    <source>
        <dbReference type="Proteomes" id="UP000008062"/>
    </source>
</evidence>
<dbReference type="Proteomes" id="UP000008062">
    <property type="component" value="Chromosome 19"/>
</dbReference>
<protein>
    <submittedName>
        <fullName evidence="2">Uncharacterized protein</fullName>
    </submittedName>
</protein>
<accession>F9XRW2</accession>
<dbReference type="EMBL" id="CM001214">
    <property type="protein sequence ID" value="EGP81985.1"/>
    <property type="molecule type" value="Genomic_DNA"/>
</dbReference>
<dbReference type="AlphaFoldDB" id="F9XRW2"/>
<feature type="transmembrane region" description="Helical" evidence="1">
    <location>
        <begin position="154"/>
        <end position="177"/>
    </location>
</feature>
<name>F9XRW2_ZYMTI</name>
<sequence length="210" mass="22078">MAASDSAAAPAVSCTAAASLLFFIVALILACFAGTSIATFFTSVVGGIIVAAVWLVLFFVVDHVILYQIGEFYQKGRTCVMYGGLSAGRELVMPKAMTTQATVFWPTVVGSRVSDLGLRQQIVCVVHACGYRVMKMQASHPSVRARQTTSRRTVAAAVLSIVLIIAVAGIFISPWYASAIAAFAVADLVRSRVASTIAASAFEDALTEGC</sequence>
<dbReference type="GeneID" id="13399254"/>